<feature type="compositionally biased region" description="Polar residues" evidence="3">
    <location>
        <begin position="103"/>
        <end position="118"/>
    </location>
</feature>
<feature type="region of interest" description="Disordered" evidence="3">
    <location>
        <begin position="103"/>
        <end position="169"/>
    </location>
</feature>
<dbReference type="InterPro" id="IPR053039">
    <property type="entry name" value="Polarity_Bud-Selection_Reg"/>
</dbReference>
<feature type="compositionally biased region" description="Basic and acidic residues" evidence="3">
    <location>
        <begin position="10"/>
        <end position="25"/>
    </location>
</feature>
<keyword evidence="6" id="KW-1185">Reference proteome</keyword>
<feature type="compositionally biased region" description="Polar residues" evidence="3">
    <location>
        <begin position="811"/>
        <end position="824"/>
    </location>
</feature>
<organism evidence="5 6">
    <name type="scientific">Sporothrix epigloea</name>
    <dbReference type="NCBI Taxonomy" id="1892477"/>
    <lineage>
        <taxon>Eukaryota</taxon>
        <taxon>Fungi</taxon>
        <taxon>Dikarya</taxon>
        <taxon>Ascomycota</taxon>
        <taxon>Pezizomycotina</taxon>
        <taxon>Sordariomycetes</taxon>
        <taxon>Sordariomycetidae</taxon>
        <taxon>Ophiostomatales</taxon>
        <taxon>Ophiostomataceae</taxon>
        <taxon>Sporothrix</taxon>
    </lineage>
</organism>
<gene>
    <name evidence="5" type="primary">BUD14</name>
    <name evidence="5" type="ORF">SEPCBS119000_001178</name>
</gene>
<feature type="compositionally biased region" description="Acidic residues" evidence="3">
    <location>
        <begin position="538"/>
        <end position="551"/>
    </location>
</feature>
<evidence type="ECO:0000256" key="1">
    <source>
        <dbReference type="ARBA" id="ARBA00022443"/>
    </source>
</evidence>
<feature type="compositionally biased region" description="Polar residues" evidence="3">
    <location>
        <begin position="602"/>
        <end position="614"/>
    </location>
</feature>
<keyword evidence="1 2" id="KW-0728">SH3 domain</keyword>
<dbReference type="Proteomes" id="UP001642502">
    <property type="component" value="Unassembled WGS sequence"/>
</dbReference>
<feature type="domain" description="SH3" evidence="4">
    <location>
        <begin position="419"/>
        <end position="486"/>
    </location>
</feature>
<dbReference type="Gene3D" id="2.30.30.40">
    <property type="entry name" value="SH3 Domains"/>
    <property type="match status" value="1"/>
</dbReference>
<dbReference type="PANTHER" id="PTHR47775:SF1">
    <property type="entry name" value="BUD SITE SELECTION PROTEIN 14"/>
    <property type="match status" value="1"/>
</dbReference>
<feature type="compositionally biased region" description="Basic and acidic residues" evidence="3">
    <location>
        <begin position="620"/>
        <end position="630"/>
    </location>
</feature>
<sequence length="1092" mass="118228">MARPGIVRADTIDLQDHDAPSAQDHSHIIKAPASAPDTLSSSTSTDHSSLHLATHQAETLRGVAAKTAHDRRISWTGSNLSDLNIYGSDLADDIANTLKLSQSLQDPENEASDMSSHQDIAPAGAQSSSLSMEAGDEHLDEADEEELDDEAMDKISSSPSIEDGGYPANPSITLIPLPPPIVRFGAYAASRQVDGVPRSAQTGGSLPVLRSCGSARPTQSFSNQQLFSAPVNTCPLQVFEDSQACKAPDVFPDRLYLQQHRRHHGKYSSIDLDATKNKASLEYDTNYEIEKNDKNCDSFQGTGDSSDNSTIIQETDIIDDADTVSGRLEALGTLGTDLCSTETALAACGHWGVGEDLLDEMTVPYYMNDDEDDENYESDTDDGDVGENDVADMTNTHGTDSRFVAHGWGSESLHNIEDIDFDFVYALHTFMATVEGQANATKGDTMVLLDDSNSYWWLVRVVKDSSLELTKSPGYLPAEHIETPTERLARLNKHRNIDLSASMLGDQTEKTKNPLKSAMRRRKTKTVSFAPPTYVDSSDIDYSTEEEDLEAEYFAQQRQAQQQQQQVESKEAARDSSAGREANGEQDDTAKVEPLKTRTPKESGTSGSATNVADNNDDGVASKDLTRPSEDVSVASKSETPGPKKTKDGTVRDSFFKDDTVETKKITLTPNLLRDDSTLRTSSDSKEVKQRPSFDTLDKDLNSTLVKDDKKKKDKKQGGFRSLFSRKDKKRSENEDDESLGKRSMDIGSESTERDFDEVDEELAQEKASPASSAAVSVPQGPQKQPSKLQKQQPPSRAAEADVLPAGEPADSSTARVGSDSTAVQMPDAEGEPVSDTSRSQIGSLKAVSPIIAGPKMTFAPSSGNEPAPQATRPQSAAQTAVDAALDGSDLSEKNAIPSTQLKAVATGEEQDQLKAEQDSLAQQQQQMGSKSVSGSERLSEEHFSRTSPRVSPVNADDPPALVADTLSQEGEETRSSPISTSSAEMMESANRRGSILHHAQDSITTSTSATTANTVTWNDASLRAFFDSGTDVRDLLVVVYDKNDIVPAGPDHPVVSSLFKEQNAKLAEITSQLDNMLGDWLARKQRVRVTT</sequence>
<feature type="compositionally biased region" description="Acidic residues" evidence="3">
    <location>
        <begin position="138"/>
        <end position="151"/>
    </location>
</feature>
<name>A0ABP0DAT1_9PEZI</name>
<evidence type="ECO:0000256" key="3">
    <source>
        <dbReference type="SAM" id="MobiDB-lite"/>
    </source>
</evidence>
<evidence type="ECO:0000313" key="5">
    <source>
        <dbReference type="EMBL" id="CAK7264793.1"/>
    </source>
</evidence>
<dbReference type="SUPFAM" id="SSF50044">
    <property type="entry name" value="SH3-domain"/>
    <property type="match status" value="1"/>
</dbReference>
<feature type="compositionally biased region" description="Basic and acidic residues" evidence="3">
    <location>
        <begin position="645"/>
        <end position="665"/>
    </location>
</feature>
<dbReference type="PROSITE" id="PS50002">
    <property type="entry name" value="SH3"/>
    <property type="match status" value="1"/>
</dbReference>
<feature type="compositionally biased region" description="Basic and acidic residues" evidence="3">
    <location>
        <begin position="588"/>
        <end position="601"/>
    </location>
</feature>
<feature type="region of interest" description="Disordered" evidence="3">
    <location>
        <begin position="500"/>
        <end position="961"/>
    </location>
</feature>
<feature type="compositionally biased region" description="Low complexity" evidence="3">
    <location>
        <begin position="768"/>
        <end position="795"/>
    </location>
</feature>
<dbReference type="InterPro" id="IPR036028">
    <property type="entry name" value="SH3-like_dom_sf"/>
</dbReference>
<feature type="compositionally biased region" description="Basic and acidic residues" evidence="3">
    <location>
        <begin position="673"/>
        <end position="711"/>
    </location>
</feature>
<feature type="compositionally biased region" description="Basic and acidic residues" evidence="3">
    <location>
        <begin position="568"/>
        <end position="578"/>
    </location>
</feature>
<feature type="region of interest" description="Disordered" evidence="3">
    <location>
        <begin position="1"/>
        <end position="25"/>
    </location>
</feature>
<dbReference type="InterPro" id="IPR001452">
    <property type="entry name" value="SH3_domain"/>
</dbReference>
<dbReference type="EMBL" id="CAWUON010000008">
    <property type="protein sequence ID" value="CAK7264793.1"/>
    <property type="molecule type" value="Genomic_DNA"/>
</dbReference>
<evidence type="ECO:0000256" key="2">
    <source>
        <dbReference type="PROSITE-ProRule" id="PRU00192"/>
    </source>
</evidence>
<evidence type="ECO:0000259" key="4">
    <source>
        <dbReference type="PROSITE" id="PS50002"/>
    </source>
</evidence>
<comment type="caution">
    <text evidence="5">The sequence shown here is derived from an EMBL/GenBank/DDBJ whole genome shotgun (WGS) entry which is preliminary data.</text>
</comment>
<dbReference type="PANTHER" id="PTHR47775">
    <property type="entry name" value="BUD SITE SELECTION PROTEIN 14"/>
    <property type="match status" value="1"/>
</dbReference>
<protein>
    <submittedName>
        <fullName evidence="5">Protein phosphatase regulator</fullName>
    </submittedName>
</protein>
<feature type="compositionally biased region" description="Polar residues" evidence="3">
    <location>
        <begin position="928"/>
        <end position="937"/>
    </location>
</feature>
<dbReference type="SMART" id="SM00326">
    <property type="entry name" value="SH3"/>
    <property type="match status" value="1"/>
</dbReference>
<feature type="compositionally biased region" description="Acidic residues" evidence="3">
    <location>
        <begin position="369"/>
        <end position="390"/>
    </location>
</feature>
<proteinExistence type="predicted"/>
<evidence type="ECO:0000313" key="6">
    <source>
        <dbReference type="Proteomes" id="UP001642502"/>
    </source>
</evidence>
<feature type="region of interest" description="Disordered" evidence="3">
    <location>
        <begin position="369"/>
        <end position="396"/>
    </location>
</feature>
<reference evidence="5 6" key="1">
    <citation type="submission" date="2024-01" db="EMBL/GenBank/DDBJ databases">
        <authorList>
            <person name="Allen C."/>
            <person name="Tagirdzhanova G."/>
        </authorList>
    </citation>
    <scope>NUCLEOTIDE SEQUENCE [LARGE SCALE GENOMIC DNA]</scope>
    <source>
        <strain evidence="5 6">CBS 119000</strain>
    </source>
</reference>
<feature type="compositionally biased region" description="Low complexity" evidence="3">
    <location>
        <begin position="555"/>
        <end position="566"/>
    </location>
</feature>
<accession>A0ABP0DAT1</accession>